<evidence type="ECO:0000313" key="1">
    <source>
        <dbReference type="EMBL" id="CCH74381.1"/>
    </source>
</evidence>
<keyword evidence="2" id="KW-1185">Reference proteome</keyword>
<accession>W6K020</accession>
<proteinExistence type="predicted"/>
<dbReference type="STRING" id="1193182.BN11_430021"/>
<comment type="caution">
    <text evidence="1">The sequence shown here is derived from an EMBL/GenBank/DDBJ whole genome shotgun (WGS) entry which is preliminary data.</text>
</comment>
<protein>
    <submittedName>
        <fullName evidence="1">Uncharacterized protein</fullName>
    </submittedName>
</protein>
<gene>
    <name evidence="1" type="ORF">BN11_430021</name>
</gene>
<evidence type="ECO:0000313" key="2">
    <source>
        <dbReference type="Proteomes" id="UP000035763"/>
    </source>
</evidence>
<sequence>MLIDRQLADAGWSVQDKTNLNLFASDGVACREVVMKAGHGRADYLLYVDRKVVGVTQAKPEGTTLSGGCADEDSENGIFDLNCPSGEWPEPCTRADLDAEGAGLAADDLSEASCPRAG</sequence>
<dbReference type="Proteomes" id="UP000035763">
    <property type="component" value="Unassembled WGS sequence"/>
</dbReference>
<dbReference type="AlphaFoldDB" id="W6K020"/>
<dbReference type="EMBL" id="CAJA01000368">
    <property type="protein sequence ID" value="CCH74381.1"/>
    <property type="molecule type" value="Genomic_DNA"/>
</dbReference>
<reference evidence="1 2" key="1">
    <citation type="journal article" date="2013" name="ISME J.">
        <title>A metabolic model for members of the genus Tetrasphaera involved in enhanced biological phosphorus removal.</title>
        <authorList>
            <person name="Kristiansen R."/>
            <person name="Nguyen H.T.T."/>
            <person name="Saunders A.M."/>
            <person name="Nielsen J.L."/>
            <person name="Wimmer R."/>
            <person name="Le V.Q."/>
            <person name="McIlroy S.J."/>
            <person name="Petrovski S."/>
            <person name="Seviour R.J."/>
            <person name="Calteau A."/>
            <person name="Nielsen K.L."/>
            <person name="Nielsen P.H."/>
        </authorList>
    </citation>
    <scope>NUCLEOTIDE SEQUENCE [LARGE SCALE GENOMIC DNA]</scope>
    <source>
        <strain evidence="1 2">Ben110</strain>
    </source>
</reference>
<organism evidence="1 2">
    <name type="scientific">Nostocoides australiense Ben110</name>
    <dbReference type="NCBI Taxonomy" id="1193182"/>
    <lineage>
        <taxon>Bacteria</taxon>
        <taxon>Bacillati</taxon>
        <taxon>Actinomycetota</taxon>
        <taxon>Actinomycetes</taxon>
        <taxon>Micrococcales</taxon>
        <taxon>Intrasporangiaceae</taxon>
        <taxon>Nostocoides</taxon>
    </lineage>
</organism>
<name>W6K020_9MICO</name>